<dbReference type="InterPro" id="IPR003142">
    <property type="entry name" value="BPL_C"/>
</dbReference>
<evidence type="ECO:0000259" key="6">
    <source>
        <dbReference type="PROSITE" id="PS51733"/>
    </source>
</evidence>
<dbReference type="InterPro" id="IPR004408">
    <property type="entry name" value="Biotin_CoA_COase_ligase"/>
</dbReference>
<dbReference type="InterPro" id="IPR045864">
    <property type="entry name" value="aa-tRNA-synth_II/BPL/LPL"/>
</dbReference>
<dbReference type="PROSITE" id="PS51733">
    <property type="entry name" value="BPL_LPL_CATALYTIC"/>
    <property type="match status" value="1"/>
</dbReference>
<dbReference type="PANTHER" id="PTHR12835:SF5">
    <property type="entry name" value="BIOTIN--PROTEIN LIGASE"/>
    <property type="match status" value="1"/>
</dbReference>
<dbReference type="NCBIfam" id="TIGR00121">
    <property type="entry name" value="birA_ligase"/>
    <property type="match status" value="1"/>
</dbReference>
<dbReference type="Pfam" id="PF03099">
    <property type="entry name" value="BPL_LplA_LipB"/>
    <property type="match status" value="1"/>
</dbReference>
<keyword evidence="2" id="KW-0547">Nucleotide-binding</keyword>
<accession>A0ABS9WFK2</accession>
<evidence type="ECO:0000256" key="4">
    <source>
        <dbReference type="ARBA" id="ARBA00023267"/>
    </source>
</evidence>
<dbReference type="Gene3D" id="2.30.30.100">
    <property type="match status" value="1"/>
</dbReference>
<evidence type="ECO:0000256" key="1">
    <source>
        <dbReference type="ARBA" id="ARBA00022598"/>
    </source>
</evidence>
<keyword evidence="1 7" id="KW-0436">Ligase</keyword>
<evidence type="ECO:0000256" key="2">
    <source>
        <dbReference type="ARBA" id="ARBA00022741"/>
    </source>
</evidence>
<dbReference type="GO" id="GO:0004077">
    <property type="term" value="F:biotin--[biotin carboxyl-carrier protein] ligase activity"/>
    <property type="evidence" value="ECO:0007669"/>
    <property type="project" value="UniProtKB-EC"/>
</dbReference>
<name>A0ABS9WFK2_9ACTN</name>
<dbReference type="InterPro" id="IPR008988">
    <property type="entry name" value="Transcriptional_repressor_C"/>
</dbReference>
<sequence length="278" mass="28889">MEFRVECLEAVGSTNEVVKEALEAGEPEGLVVRARRQTGGYGRQGRTWASPEGGLYMSLLLRPSVPPAQLPTLSLVVGLAVRRALASLVTLAEARRIQVKWPNDVVYAEAPAAGERRVPAGSMPDAPGAPGTGGKAFRKLCGISLEAHGGGVCVGIGVNVLPPARPAELPGKNAPAYLADLGYGFTCEARGAVDEVAAAVLRELAPLYERWEAAGLGPLVPEYDACAALAGRALTVADRNGAVLAEGTAVGIDEHGRLLIRRPDGTEHPVSSGEAHIL</sequence>
<dbReference type="Proteomes" id="UP001430755">
    <property type="component" value="Unassembled WGS sequence"/>
</dbReference>
<dbReference type="EMBL" id="JAJMLW010000001">
    <property type="protein sequence ID" value="MCI2241262.1"/>
    <property type="molecule type" value="Genomic_DNA"/>
</dbReference>
<dbReference type="RefSeq" id="WP_242163244.1">
    <property type="nucleotide sequence ID" value="NZ_JAJMLW010000001.1"/>
</dbReference>
<evidence type="ECO:0000256" key="5">
    <source>
        <dbReference type="ARBA" id="ARBA00024227"/>
    </source>
</evidence>
<dbReference type="SUPFAM" id="SSF55681">
    <property type="entry name" value="Class II aaRS and biotin synthetases"/>
    <property type="match status" value="1"/>
</dbReference>
<protein>
    <recommendedName>
        <fullName evidence="5">biotin--[biotin carboxyl-carrier protein] ligase</fullName>
        <ecNumber evidence="5">6.3.4.15</ecNumber>
    </recommendedName>
</protein>
<keyword evidence="4" id="KW-0092">Biotin</keyword>
<dbReference type="InterPro" id="IPR004143">
    <property type="entry name" value="BPL_LPL_catalytic"/>
</dbReference>
<comment type="caution">
    <text evidence="7">The sequence shown here is derived from an EMBL/GenBank/DDBJ whole genome shotgun (WGS) entry which is preliminary data.</text>
</comment>
<dbReference type="Pfam" id="PF02237">
    <property type="entry name" value="BPL_C"/>
    <property type="match status" value="1"/>
</dbReference>
<evidence type="ECO:0000313" key="7">
    <source>
        <dbReference type="EMBL" id="MCI2241262.1"/>
    </source>
</evidence>
<proteinExistence type="predicted"/>
<dbReference type="PANTHER" id="PTHR12835">
    <property type="entry name" value="BIOTIN PROTEIN LIGASE"/>
    <property type="match status" value="1"/>
</dbReference>
<feature type="domain" description="BPL/LPL catalytic" evidence="6">
    <location>
        <begin position="1"/>
        <end position="212"/>
    </location>
</feature>
<keyword evidence="8" id="KW-1185">Reference proteome</keyword>
<dbReference type="Gene3D" id="3.30.930.10">
    <property type="entry name" value="Bira Bifunctional Protein, Domain 2"/>
    <property type="match status" value="1"/>
</dbReference>
<evidence type="ECO:0000313" key="8">
    <source>
        <dbReference type="Proteomes" id="UP001430755"/>
    </source>
</evidence>
<evidence type="ECO:0000256" key="3">
    <source>
        <dbReference type="ARBA" id="ARBA00022840"/>
    </source>
</evidence>
<keyword evidence="3" id="KW-0067">ATP-binding</keyword>
<organism evidence="7 8">
    <name type="scientific">Adlercreutzia faecimuris</name>
    <dbReference type="NCBI Taxonomy" id="2897341"/>
    <lineage>
        <taxon>Bacteria</taxon>
        <taxon>Bacillati</taxon>
        <taxon>Actinomycetota</taxon>
        <taxon>Coriobacteriia</taxon>
        <taxon>Eggerthellales</taxon>
        <taxon>Eggerthellaceae</taxon>
        <taxon>Adlercreutzia</taxon>
    </lineage>
</organism>
<dbReference type="SUPFAM" id="SSF50037">
    <property type="entry name" value="C-terminal domain of transcriptional repressors"/>
    <property type="match status" value="1"/>
</dbReference>
<gene>
    <name evidence="7" type="ORF">LPT13_02700</name>
</gene>
<dbReference type="EC" id="6.3.4.15" evidence="5"/>
<reference evidence="7" key="1">
    <citation type="submission" date="2021-11" db="EMBL/GenBank/DDBJ databases">
        <title>A Novel Adlercreutzia Species, isolated from a Allomyrina dichotoma larva feces.</title>
        <authorList>
            <person name="Suh M.K."/>
        </authorList>
    </citation>
    <scope>NUCLEOTIDE SEQUENCE</scope>
    <source>
        <strain evidence="7">JBNU-10</strain>
    </source>
</reference>
<dbReference type="CDD" id="cd16442">
    <property type="entry name" value="BPL"/>
    <property type="match status" value="1"/>
</dbReference>